<dbReference type="InterPro" id="IPR040946">
    <property type="entry name" value="CBM46"/>
</dbReference>
<gene>
    <name evidence="11" type="ORF">O1R50_03945</name>
</gene>
<accession>A0A9X3PA67</accession>
<dbReference type="PANTHER" id="PTHR31297:SF17">
    <property type="entry name" value="ENDOGLUCANASE"/>
    <property type="match status" value="1"/>
</dbReference>
<evidence type="ECO:0000256" key="2">
    <source>
        <dbReference type="ARBA" id="ARBA00012601"/>
    </source>
</evidence>
<keyword evidence="3 9" id="KW-0732">Signal</keyword>
<evidence type="ECO:0000256" key="3">
    <source>
        <dbReference type="ARBA" id="ARBA00022729"/>
    </source>
</evidence>
<dbReference type="Pfam" id="PF18448">
    <property type="entry name" value="CBM46"/>
    <property type="match status" value="1"/>
</dbReference>
<dbReference type="Pfam" id="PF03442">
    <property type="entry name" value="CBM_X2"/>
    <property type="match status" value="1"/>
</dbReference>
<dbReference type="GO" id="GO:0008422">
    <property type="term" value="F:beta-glucosidase activity"/>
    <property type="evidence" value="ECO:0007669"/>
    <property type="project" value="TreeGrafter"/>
</dbReference>
<dbReference type="RefSeq" id="WP_270108565.1">
    <property type="nucleotide sequence ID" value="NZ_JAPZVP010000002.1"/>
</dbReference>
<evidence type="ECO:0000256" key="6">
    <source>
        <dbReference type="ARBA" id="ARBA00023277"/>
    </source>
</evidence>
<dbReference type="Gene3D" id="2.60.40.10">
    <property type="entry name" value="Immunoglobulins"/>
    <property type="match status" value="1"/>
</dbReference>
<dbReference type="EMBL" id="JAPZVP010000002">
    <property type="protein sequence ID" value="MDA1358759.1"/>
    <property type="molecule type" value="Genomic_DNA"/>
</dbReference>
<dbReference type="GO" id="GO:0030245">
    <property type="term" value="P:cellulose catabolic process"/>
    <property type="evidence" value="ECO:0007669"/>
    <property type="project" value="UniProtKB-KW"/>
</dbReference>
<dbReference type="InterPro" id="IPR001547">
    <property type="entry name" value="Glyco_hydro_5"/>
</dbReference>
<keyword evidence="6" id="KW-0119">Carbohydrate metabolism</keyword>
<evidence type="ECO:0000256" key="8">
    <source>
        <dbReference type="ARBA" id="ARBA00023326"/>
    </source>
</evidence>
<dbReference type="GO" id="GO:0030247">
    <property type="term" value="F:polysaccharide binding"/>
    <property type="evidence" value="ECO:0007669"/>
    <property type="project" value="UniProtKB-UniRule"/>
</dbReference>
<dbReference type="InterPro" id="IPR050386">
    <property type="entry name" value="Glycosyl_hydrolase_5"/>
</dbReference>
<dbReference type="GO" id="GO:0008810">
    <property type="term" value="F:cellulase activity"/>
    <property type="evidence" value="ECO:0007669"/>
    <property type="project" value="UniProtKB-EC"/>
</dbReference>
<evidence type="ECO:0000259" key="10">
    <source>
        <dbReference type="PROSITE" id="PS51173"/>
    </source>
</evidence>
<sequence>MKTPGIIHRRRMRLGAIAAAAVTALTAGLIGAVGAQAAQGCEVDYKVTGQWSGGFNANVQVTNLGEPVNTWDLEWTWADGQRVTRMWNAENKSESASAKASSLGYNAALATGGSTSFGFTGSWSGANTDPTEFRLNGRLCDGSVGEPTTPPTGPVTAMEQVAAMQPGWNVGNTLDALGGETGWGNPLITEELLQTVKAEGYNSLRLPVTWDENLGPAPGYTIDPAWLDRVAQVTDMALANDLQVLLNIHHDSWMWMSAMPTDHDGVLSKYEAIWTQIAERFKDYPSELSFESINEPQFTDTEPAAGDALVHELNVAFHEIVRGSGGNNEGRLLVMPTLVTSADQPQLDALKATIDSLEDPMIAATVHMYGPWPFSVNIAGGTTYSEQVEQDITSTFERVHDTFVADDIPVIIGEWGVLGYDWTRPIVPSQQYGELLKFFEGMTFQARDKQMTLMLWDAGSYLNRDTLEWRDPLVQSYMDSGVTTRSGTASFDSIYLEKAGTIADESLTLNRNGLEFEGLWQGDTALAEGDDYTVEGDTLTLTAAALTRLAGDRAYGTNATIEARFSDGLSWRIHIITYDTPQLSDVSGAVNAFAIPTEFNGDQIATMEAKYADGTYAGPHDWTSFKEFWATYRPDYTAGSIGLTADFFNAVREGESVTLTFHFWGGGTVDYTVTKTGTTVTGTSA</sequence>
<dbReference type="InterPro" id="IPR017853">
    <property type="entry name" value="GH"/>
</dbReference>
<dbReference type="InterPro" id="IPR005102">
    <property type="entry name" value="Carbo-bd_X2"/>
</dbReference>
<feature type="signal peptide" evidence="9">
    <location>
        <begin position="1"/>
        <end position="37"/>
    </location>
</feature>
<protein>
    <recommendedName>
        <fullName evidence="2">cellulase</fullName>
        <ecNumber evidence="2">3.2.1.4</ecNumber>
    </recommendedName>
</protein>
<dbReference type="SUPFAM" id="SSF81296">
    <property type="entry name" value="E set domains"/>
    <property type="match status" value="1"/>
</dbReference>
<dbReference type="InterPro" id="IPR008965">
    <property type="entry name" value="CBM2/CBM3_carb-bd_dom_sf"/>
</dbReference>
<dbReference type="Gene3D" id="3.20.20.80">
    <property type="entry name" value="Glycosidases"/>
    <property type="match status" value="1"/>
</dbReference>
<dbReference type="InterPro" id="IPR012291">
    <property type="entry name" value="CBM2_carb-bd_dom_sf"/>
</dbReference>
<dbReference type="AlphaFoldDB" id="A0A9X3PA67"/>
<dbReference type="EC" id="3.2.1.4" evidence="2"/>
<evidence type="ECO:0000256" key="5">
    <source>
        <dbReference type="ARBA" id="ARBA00023001"/>
    </source>
</evidence>
<evidence type="ECO:0000256" key="1">
    <source>
        <dbReference type="ARBA" id="ARBA00000966"/>
    </source>
</evidence>
<evidence type="ECO:0000256" key="7">
    <source>
        <dbReference type="ARBA" id="ARBA00023295"/>
    </source>
</evidence>
<proteinExistence type="predicted"/>
<dbReference type="GO" id="GO:0009986">
    <property type="term" value="C:cell surface"/>
    <property type="evidence" value="ECO:0007669"/>
    <property type="project" value="TreeGrafter"/>
</dbReference>
<keyword evidence="7" id="KW-0326">Glycosidase</keyword>
<dbReference type="SMART" id="SM00637">
    <property type="entry name" value="CBD_II"/>
    <property type="match status" value="1"/>
</dbReference>
<organism evidence="11 12">
    <name type="scientific">Glycomyces luteolus</name>
    <dbReference type="NCBI Taxonomy" id="2670330"/>
    <lineage>
        <taxon>Bacteria</taxon>
        <taxon>Bacillati</taxon>
        <taxon>Actinomycetota</taxon>
        <taxon>Actinomycetes</taxon>
        <taxon>Glycomycetales</taxon>
        <taxon>Glycomycetaceae</taxon>
        <taxon>Glycomyces</taxon>
    </lineage>
</organism>
<dbReference type="Proteomes" id="UP001146067">
    <property type="component" value="Unassembled WGS sequence"/>
</dbReference>
<keyword evidence="4" id="KW-0378">Hydrolase</keyword>
<name>A0A9X3PA67_9ACTN</name>
<evidence type="ECO:0000313" key="12">
    <source>
        <dbReference type="Proteomes" id="UP001146067"/>
    </source>
</evidence>
<dbReference type="Pfam" id="PF00150">
    <property type="entry name" value="Cellulase"/>
    <property type="match status" value="1"/>
</dbReference>
<dbReference type="GO" id="GO:0005576">
    <property type="term" value="C:extracellular region"/>
    <property type="evidence" value="ECO:0007669"/>
    <property type="project" value="TreeGrafter"/>
</dbReference>
<comment type="catalytic activity">
    <reaction evidence="1">
        <text>Endohydrolysis of (1-&gt;4)-beta-D-glucosidic linkages in cellulose, lichenin and cereal beta-D-glucans.</text>
        <dbReference type="EC" id="3.2.1.4"/>
    </reaction>
</comment>
<dbReference type="PROSITE" id="PS51173">
    <property type="entry name" value="CBM2"/>
    <property type="match status" value="1"/>
</dbReference>
<dbReference type="Gene3D" id="2.60.40.290">
    <property type="match status" value="1"/>
</dbReference>
<keyword evidence="8" id="KW-0624">Polysaccharide degradation</keyword>
<feature type="domain" description="CBM2" evidence="10">
    <location>
        <begin position="34"/>
        <end position="143"/>
    </location>
</feature>
<dbReference type="InterPro" id="IPR001919">
    <property type="entry name" value="CBD2"/>
</dbReference>
<dbReference type="Pfam" id="PF00553">
    <property type="entry name" value="CBM_2"/>
    <property type="match status" value="1"/>
</dbReference>
<evidence type="ECO:0000256" key="9">
    <source>
        <dbReference type="SAM" id="SignalP"/>
    </source>
</evidence>
<reference evidence="11" key="1">
    <citation type="submission" date="2022-12" db="EMBL/GenBank/DDBJ databases">
        <title>Gycomyces niveus sp.nov.,a novel actinomycete isolated from soil in Shouguan.</title>
        <authorList>
            <person name="Yang X."/>
        </authorList>
    </citation>
    <scope>NUCLEOTIDE SEQUENCE</scope>
    <source>
        <strain evidence="11">NEAU-A15</strain>
    </source>
</reference>
<evidence type="ECO:0000313" key="11">
    <source>
        <dbReference type="EMBL" id="MDA1358759.1"/>
    </source>
</evidence>
<dbReference type="SUPFAM" id="SSF51445">
    <property type="entry name" value="(Trans)glycosidases"/>
    <property type="match status" value="1"/>
</dbReference>
<keyword evidence="5" id="KW-0136">Cellulose degradation</keyword>
<dbReference type="InterPro" id="IPR014756">
    <property type="entry name" value="Ig_E-set"/>
</dbReference>
<dbReference type="SUPFAM" id="SSF49384">
    <property type="entry name" value="Carbohydrate-binding domain"/>
    <property type="match status" value="1"/>
</dbReference>
<dbReference type="InterPro" id="IPR013783">
    <property type="entry name" value="Ig-like_fold"/>
</dbReference>
<dbReference type="PANTHER" id="PTHR31297">
    <property type="entry name" value="GLUCAN ENDO-1,6-BETA-GLUCOSIDASE B"/>
    <property type="match status" value="1"/>
</dbReference>
<comment type="caution">
    <text evidence="11">The sequence shown here is derived from an EMBL/GenBank/DDBJ whole genome shotgun (WGS) entry which is preliminary data.</text>
</comment>
<keyword evidence="12" id="KW-1185">Reference proteome</keyword>
<feature type="chain" id="PRO_5040886984" description="cellulase" evidence="9">
    <location>
        <begin position="38"/>
        <end position="685"/>
    </location>
</feature>
<evidence type="ECO:0000256" key="4">
    <source>
        <dbReference type="ARBA" id="ARBA00022801"/>
    </source>
</evidence>